<dbReference type="SUPFAM" id="SSF54791">
    <property type="entry name" value="Eukaryotic type KH-domain (KH-domain type I)"/>
    <property type="match status" value="3"/>
</dbReference>
<keyword evidence="6" id="KW-1185">Reference proteome</keyword>
<feature type="region of interest" description="Disordered" evidence="3">
    <location>
        <begin position="1155"/>
        <end position="1183"/>
    </location>
</feature>
<dbReference type="Pfam" id="PF00013">
    <property type="entry name" value="KH_1"/>
    <property type="match status" value="3"/>
</dbReference>
<organism evidence="5 6">
    <name type="scientific">Piromyces finnis</name>
    <dbReference type="NCBI Taxonomy" id="1754191"/>
    <lineage>
        <taxon>Eukaryota</taxon>
        <taxon>Fungi</taxon>
        <taxon>Fungi incertae sedis</taxon>
        <taxon>Chytridiomycota</taxon>
        <taxon>Chytridiomycota incertae sedis</taxon>
        <taxon>Neocallimastigomycetes</taxon>
        <taxon>Neocallimastigales</taxon>
        <taxon>Neocallimastigaceae</taxon>
        <taxon>Piromyces</taxon>
    </lineage>
</organism>
<dbReference type="SMART" id="SM00322">
    <property type="entry name" value="KH"/>
    <property type="match status" value="3"/>
</dbReference>
<reference evidence="5 6" key="2">
    <citation type="submission" date="2016-08" db="EMBL/GenBank/DDBJ databases">
        <title>Pervasive Adenine N6-methylation of Active Genes in Fungi.</title>
        <authorList>
            <consortium name="DOE Joint Genome Institute"/>
            <person name="Mondo S.J."/>
            <person name="Dannebaum R.O."/>
            <person name="Kuo R.C."/>
            <person name="Labutti K."/>
            <person name="Haridas S."/>
            <person name="Kuo A."/>
            <person name="Salamov A."/>
            <person name="Ahrendt S.R."/>
            <person name="Lipzen A."/>
            <person name="Sullivan W."/>
            <person name="Andreopoulos W.B."/>
            <person name="Clum A."/>
            <person name="Lindquist E."/>
            <person name="Daum C."/>
            <person name="Ramamoorthy G.K."/>
            <person name="Gryganskyi A."/>
            <person name="Culley D."/>
            <person name="Magnuson J.K."/>
            <person name="James T.Y."/>
            <person name="O'Malley M.A."/>
            <person name="Stajich J.E."/>
            <person name="Spatafora J.W."/>
            <person name="Visel A."/>
            <person name="Grigoriev I.V."/>
        </authorList>
    </citation>
    <scope>NUCLEOTIDE SEQUENCE [LARGE SCALE GENOMIC DNA]</scope>
    <source>
        <strain evidence="6">finn</strain>
    </source>
</reference>
<feature type="compositionally biased region" description="Low complexity" evidence="3">
    <location>
        <begin position="850"/>
        <end position="879"/>
    </location>
</feature>
<feature type="region of interest" description="Disordered" evidence="3">
    <location>
        <begin position="748"/>
        <end position="812"/>
    </location>
</feature>
<evidence type="ECO:0000259" key="4">
    <source>
        <dbReference type="SMART" id="SM00322"/>
    </source>
</evidence>
<gene>
    <name evidence="5" type="ORF">BCR36DRAFT_581219</name>
</gene>
<evidence type="ECO:0000256" key="1">
    <source>
        <dbReference type="ARBA" id="ARBA00022737"/>
    </source>
</evidence>
<dbReference type="OrthoDB" id="1937934at2759"/>
<dbReference type="InterPro" id="IPR036612">
    <property type="entry name" value="KH_dom_type_1_sf"/>
</dbReference>
<dbReference type="Proteomes" id="UP000193719">
    <property type="component" value="Unassembled WGS sequence"/>
</dbReference>
<dbReference type="EMBL" id="MCFH01000008">
    <property type="protein sequence ID" value="ORX56073.1"/>
    <property type="molecule type" value="Genomic_DNA"/>
</dbReference>
<feature type="domain" description="K Homology" evidence="4">
    <location>
        <begin position="1074"/>
        <end position="1147"/>
    </location>
</feature>
<dbReference type="STRING" id="1754191.A0A1Y1VIB1"/>
<dbReference type="PANTHER" id="PTHR10288">
    <property type="entry name" value="KH DOMAIN CONTAINING RNA BINDING PROTEIN"/>
    <property type="match status" value="1"/>
</dbReference>
<feature type="domain" description="K Homology" evidence="4">
    <location>
        <begin position="323"/>
        <end position="393"/>
    </location>
</feature>
<evidence type="ECO:0000256" key="3">
    <source>
        <dbReference type="SAM" id="MobiDB-lite"/>
    </source>
</evidence>
<feature type="compositionally biased region" description="Low complexity" evidence="3">
    <location>
        <begin position="421"/>
        <end position="469"/>
    </location>
</feature>
<dbReference type="InterPro" id="IPR004087">
    <property type="entry name" value="KH_dom"/>
</dbReference>
<evidence type="ECO:0000256" key="2">
    <source>
        <dbReference type="PROSITE-ProRule" id="PRU00117"/>
    </source>
</evidence>
<feature type="region of interest" description="Disordered" evidence="3">
    <location>
        <begin position="850"/>
        <end position="897"/>
    </location>
</feature>
<evidence type="ECO:0000313" key="6">
    <source>
        <dbReference type="Proteomes" id="UP000193719"/>
    </source>
</evidence>
<accession>A0A1Y1VIB1</accession>
<sequence>MSPSVINNSIISKNHKIDNDNVFVKISSTSLASKTDSEYENEKIYRKKKRYRNDNHTNTDDYNNKDGIHRVKRQALNVEGDHDINNICLNQIPACSKSISNSEKRSISKNDSNGSNFTNIASLKYDSVDITNFNQEIESKSNAKLIHESTCNDSNDENINNANKSVGNSYNYNGFNKKKYNNNSEKSRFWSIRNSSNSIQKIDANKIPQGGNDLPNQNRKKHSFLKKNENTISKNKIKPISIMAAAAAVNQTNLSPNTKMTVIQSLNKDLRSKKLSIHKSIISSNPQLVHTKSHYLVNSKTNAISSTNNSNSNHSSPSNVLAPTVSIRSMVTTKEAGVIIGREGKNVSKIREISGAKVTVSEHVSGTLDRIITVSGEIDKVVKAFYLLTKRVVVEFEKEKLGFSKVSELTALNKDHDIDNDNSNDNYTINDSSSINEKNKPSNSSSSKINDTTIQNNNINNNQDTNDNDWYQINSHGDDHEEINDIQVSSKDLNNDDITTVLNTMNATNINDEDISIMKNATSENVDDNIQDMELENEKNNIDEDNDNDPKELYEEKVLSLRILVPDARVGSIIGKGGIRIKEIQEKSNATIIAEEDILPNSTEKVLTINGTVEAIRIAIYNIGNILRENTDKHFYTKYFKPIPMSFHQNPIPSSFSISLPSPVLPPDPSSPPFGYSFLNSPVIPPPPPPLTSSLPIPLGSYQQLPIISPFNNDPSSSFPQYNVKHQFPKSFHKSYKNNNASSSIINSTNIGSKSAINNSNNANKKSTTSNSNNTNSKNTNNDINDDDDDDDDNNNNNNNSNKNNNNNSNIKNTISKTIKYNSNPNTIDFKFNNSSNVVTFKGNKNNLNSNFNVNANSNTSSSNSNKKNKPTFSKPNSNRHNNSQHSKNPHNKNHLKVPCNSVIFSSSPTIPQGPGLMEMTPNPNTPLMIQNVDMNMNMGLDVPLYHIGNYNMKVGIPGIISSSQHILPLPGLNDFHIMSPPVTPPPPTLSSSYFGNKNMITNISLTPNFNGVPSNISSLNPIKSKINGGSFPSLNNTSQSTINPSSPSSPVFSFLNPINSNSNQSTMKATSNPIQVSQLYVSNEYIGCIIGKQGEIIKKIRNKSGSQIRIADVNRKNGKNSDRLITISGSTENNRIAVNIILGRIKNEKIKLMNQHQHQLKQQQQKQQQQPSPCQSPSLNPS</sequence>
<evidence type="ECO:0000313" key="5">
    <source>
        <dbReference type="EMBL" id="ORX56073.1"/>
    </source>
</evidence>
<feature type="compositionally biased region" description="Acidic residues" evidence="3">
    <location>
        <begin position="784"/>
        <end position="794"/>
    </location>
</feature>
<reference evidence="5 6" key="1">
    <citation type="submission" date="2016-08" db="EMBL/GenBank/DDBJ databases">
        <title>Genomes of anaerobic fungi encode conserved fungal cellulosomes for biomass hydrolysis.</title>
        <authorList>
            <consortium name="DOE Joint Genome Institute"/>
            <person name="Haitjema C.H."/>
            <person name="Gilmore S.P."/>
            <person name="Henske J.K."/>
            <person name="Solomon K.V."/>
            <person name="De Groot R."/>
            <person name="Kuo A."/>
            <person name="Mondo S.J."/>
            <person name="Salamov A.A."/>
            <person name="Labutti K."/>
            <person name="Zhao Z."/>
            <person name="Chiniquy J."/>
            <person name="Barry K."/>
            <person name="Brewer H.M."/>
            <person name="Purvine S.O."/>
            <person name="Wright A.T."/>
            <person name="Boxma B."/>
            <person name="Van Alen T."/>
            <person name="Hackstein J.H."/>
            <person name="Baker S.E."/>
            <person name="Grigoriev I.V."/>
            <person name="O'Malley M.A."/>
        </authorList>
    </citation>
    <scope>NUCLEOTIDE SEQUENCE [LARGE SCALE GENOMIC DNA]</scope>
    <source>
        <strain evidence="6">finn</strain>
    </source>
</reference>
<keyword evidence="2" id="KW-0694">RNA-binding</keyword>
<dbReference type="Gene3D" id="3.30.1370.10">
    <property type="entry name" value="K Homology domain, type 1"/>
    <property type="match status" value="3"/>
</dbReference>
<protein>
    <recommendedName>
        <fullName evidence="4">K Homology domain-containing protein</fullName>
    </recommendedName>
</protein>
<dbReference type="AlphaFoldDB" id="A0A1Y1VIB1"/>
<dbReference type="GO" id="GO:0003723">
    <property type="term" value="F:RNA binding"/>
    <property type="evidence" value="ECO:0007669"/>
    <property type="project" value="UniProtKB-UniRule"/>
</dbReference>
<dbReference type="InterPro" id="IPR004088">
    <property type="entry name" value="KH_dom_type_1"/>
</dbReference>
<name>A0A1Y1VIB1_9FUNG</name>
<dbReference type="PROSITE" id="PS50084">
    <property type="entry name" value="KH_TYPE_1"/>
    <property type="match status" value="3"/>
</dbReference>
<feature type="domain" description="K Homology" evidence="4">
    <location>
        <begin position="557"/>
        <end position="628"/>
    </location>
</feature>
<keyword evidence="1" id="KW-0677">Repeat</keyword>
<feature type="compositionally biased region" description="Low complexity" evidence="3">
    <location>
        <begin position="748"/>
        <end position="783"/>
    </location>
</feature>
<comment type="caution">
    <text evidence="5">The sequence shown here is derived from an EMBL/GenBank/DDBJ whole genome shotgun (WGS) entry which is preliminary data.</text>
</comment>
<proteinExistence type="predicted"/>
<feature type="region of interest" description="Disordered" evidence="3">
    <location>
        <begin position="415"/>
        <end position="477"/>
    </location>
</feature>
<feature type="compositionally biased region" description="Low complexity" evidence="3">
    <location>
        <begin position="795"/>
        <end position="812"/>
    </location>
</feature>